<dbReference type="Gene3D" id="3.40.50.1820">
    <property type="entry name" value="alpha/beta hydrolase"/>
    <property type="match status" value="1"/>
</dbReference>
<dbReference type="AlphaFoldDB" id="A0A1T0A2D7"/>
<dbReference type="Proteomes" id="UP000190435">
    <property type="component" value="Unassembled WGS sequence"/>
</dbReference>
<evidence type="ECO:0000313" key="2">
    <source>
        <dbReference type="EMBL" id="OOR89910.1"/>
    </source>
</evidence>
<feature type="compositionally biased region" description="Polar residues" evidence="1">
    <location>
        <begin position="876"/>
        <end position="888"/>
    </location>
</feature>
<feature type="compositionally biased region" description="Basic and acidic residues" evidence="1">
    <location>
        <begin position="850"/>
        <end position="862"/>
    </location>
</feature>
<dbReference type="InterPro" id="IPR029058">
    <property type="entry name" value="AB_hydrolase_fold"/>
</dbReference>
<feature type="compositionally biased region" description="Basic and acidic residues" evidence="1">
    <location>
        <begin position="770"/>
        <end position="793"/>
    </location>
</feature>
<feature type="compositionally biased region" description="Polar residues" evidence="1">
    <location>
        <begin position="345"/>
        <end position="357"/>
    </location>
</feature>
<sequence length="888" mass="97715">MPSIQFYKIAMKNTVKNPLRPTFKRPTFKRPTFKRTNLALCAAMLSVLGVSGCASLTPPKQVQARVIETTRSNITTAAQVSNLTQSILLSAGLTQDDCVADWTACMDGLKSAFFSGEFDQEVLALLAEMSYTRALHLASQDRCQFAPDRAPIDPYYANAPLAPEVLARLQAEHHACRREYLSALYDTIRYSYAYLFFDSLTARTNQGNALVKDNDIKAQDLYHLAINALIGEVYKQQDGAFANAKDERRYTHDKTHDQIIVSSLHTGKDDTAYTLNLAIANDPYYLQNLNRGDEHVLSDLISIYDNRLANLQVTSTRAGLGVGFVGSLQGRQTKSVKHALENALQTKTSESTSQTPAQPLHTKDDPATRIHNMGHLLLTGVIVPQGDTLDDVLSTRTFNTYFFNPYKTQNISILGKDYPLMANFSATYATWLSENNLQQISLLNMLSTSDEAALPELFMLSPYNPEQQVIIMLHGLASSPTTWVNLTNNLLADPVLRNNYQVWQVAYSTNLPILENRYQIWRLIDAAFKQTDPTGKARASQQGVLIGHSMGGVIARMLVSDDDLLIKLNELDAAQNSETGNTATHSKFTATLLSQQYGQEFDERFTLHALPQINEAVFISAPFRGTDYADRWFTRAARRIISLPLNLTKAAGDILTNADNGDASLLGSLYLENGASQLSDRSSFVALTKDVQISDGVRYHTIVGNHTGQEIDGKAHSAGDMVGAGLSDGIVPFSSSHLAGAASETIITGGHNAHENPKTILQLRRILHNHLKDGGTDNRTTDKKPSQTTKTDDSPIQNQSSTSPIPSSNFDNAQDGFDEIQDGLENNLSSDLEQDFNSDLSNHSDGFSDETAHDKQSKDKTKTNLQDDLLDDIKTAAQNNAPISLPSE</sequence>
<feature type="region of interest" description="Disordered" evidence="1">
    <location>
        <begin position="830"/>
        <end position="888"/>
    </location>
</feature>
<reference evidence="2 3" key="1">
    <citation type="submission" date="2017-02" db="EMBL/GenBank/DDBJ databases">
        <title>Draft genome sequence of Moraxella caviae CCUG 355 type strain.</title>
        <authorList>
            <person name="Engstrom-Jakobsson H."/>
            <person name="Salva-Serra F."/>
            <person name="Thorell K."/>
            <person name="Gonzales-Siles L."/>
            <person name="Karlsson R."/>
            <person name="Boulund F."/>
            <person name="Engstrand L."/>
            <person name="Moore E."/>
        </authorList>
    </citation>
    <scope>NUCLEOTIDE SEQUENCE [LARGE SCALE GENOMIC DNA]</scope>
    <source>
        <strain evidence="2 3">CCUG 355</strain>
    </source>
</reference>
<accession>A0A1T0A2D7</accession>
<dbReference type="STRING" id="34060.B0181_05715"/>
<feature type="region of interest" description="Disordered" evidence="1">
    <location>
        <begin position="345"/>
        <end position="365"/>
    </location>
</feature>
<evidence type="ECO:0008006" key="4">
    <source>
        <dbReference type="Google" id="ProtNLM"/>
    </source>
</evidence>
<comment type="caution">
    <text evidence="2">The sequence shown here is derived from an EMBL/GenBank/DDBJ whole genome shotgun (WGS) entry which is preliminary data.</text>
</comment>
<dbReference type="RefSeq" id="WP_207384338.1">
    <property type="nucleotide sequence ID" value="NZ_CAACXO010000014.1"/>
</dbReference>
<feature type="region of interest" description="Disordered" evidence="1">
    <location>
        <begin position="770"/>
        <end position="818"/>
    </location>
</feature>
<feature type="compositionally biased region" description="Polar residues" evidence="1">
    <location>
        <begin position="830"/>
        <end position="845"/>
    </location>
</feature>
<keyword evidence="3" id="KW-1185">Reference proteome</keyword>
<gene>
    <name evidence="2" type="ORF">B0181_05715</name>
</gene>
<name>A0A1T0A2D7_9GAMM</name>
<dbReference type="SUPFAM" id="SSF53474">
    <property type="entry name" value="alpha/beta-Hydrolases"/>
    <property type="match status" value="1"/>
</dbReference>
<proteinExistence type="predicted"/>
<organism evidence="2 3">
    <name type="scientific">Moraxella caviae</name>
    <dbReference type="NCBI Taxonomy" id="34060"/>
    <lineage>
        <taxon>Bacteria</taxon>
        <taxon>Pseudomonadati</taxon>
        <taxon>Pseudomonadota</taxon>
        <taxon>Gammaproteobacteria</taxon>
        <taxon>Moraxellales</taxon>
        <taxon>Moraxellaceae</taxon>
        <taxon>Moraxella</taxon>
    </lineage>
</organism>
<evidence type="ECO:0000313" key="3">
    <source>
        <dbReference type="Proteomes" id="UP000190435"/>
    </source>
</evidence>
<dbReference type="EMBL" id="MUXU01000035">
    <property type="protein sequence ID" value="OOR89910.1"/>
    <property type="molecule type" value="Genomic_DNA"/>
</dbReference>
<protein>
    <recommendedName>
        <fullName evidence="4">Alpha/beta hydrolase family</fullName>
    </recommendedName>
</protein>
<evidence type="ECO:0000256" key="1">
    <source>
        <dbReference type="SAM" id="MobiDB-lite"/>
    </source>
</evidence>
<feature type="compositionally biased region" description="Polar residues" evidence="1">
    <location>
        <begin position="794"/>
        <end position="812"/>
    </location>
</feature>